<reference evidence="4" key="1">
    <citation type="journal article" date="2020" name="mSystems">
        <title>Genome- and Community-Level Interaction Insights into Carbon Utilization and Element Cycling Functions of Hydrothermarchaeota in Hydrothermal Sediment.</title>
        <authorList>
            <person name="Zhou Z."/>
            <person name="Liu Y."/>
            <person name="Xu W."/>
            <person name="Pan J."/>
            <person name="Luo Z.H."/>
            <person name="Li M."/>
        </authorList>
    </citation>
    <scope>NUCLEOTIDE SEQUENCE [LARGE SCALE GENOMIC DNA]</scope>
    <source>
        <strain evidence="4">SpSt-374</strain>
    </source>
</reference>
<dbReference type="SMART" id="SM00267">
    <property type="entry name" value="GGDEF"/>
    <property type="match status" value="1"/>
</dbReference>
<dbReference type="GO" id="GO:0005886">
    <property type="term" value="C:plasma membrane"/>
    <property type="evidence" value="ECO:0007669"/>
    <property type="project" value="TreeGrafter"/>
</dbReference>
<dbReference type="InterPro" id="IPR011006">
    <property type="entry name" value="CheY-like_superfamily"/>
</dbReference>
<dbReference type="InterPro" id="IPR000160">
    <property type="entry name" value="GGDEF_dom"/>
</dbReference>
<evidence type="ECO:0000256" key="1">
    <source>
        <dbReference type="PROSITE-ProRule" id="PRU00169"/>
    </source>
</evidence>
<dbReference type="Gene3D" id="3.30.70.270">
    <property type="match status" value="1"/>
</dbReference>
<dbReference type="SMART" id="SM00448">
    <property type="entry name" value="REC"/>
    <property type="match status" value="1"/>
</dbReference>
<accession>A0A7C3ZU48</accession>
<name>A0A7C3ZU48_9CYAN</name>
<dbReference type="GO" id="GO:0000160">
    <property type="term" value="P:phosphorelay signal transduction system"/>
    <property type="evidence" value="ECO:0007669"/>
    <property type="project" value="InterPro"/>
</dbReference>
<dbReference type="FunFam" id="3.30.70.270:FF:000001">
    <property type="entry name" value="Diguanylate cyclase domain protein"/>
    <property type="match status" value="1"/>
</dbReference>
<dbReference type="SUPFAM" id="SSF52172">
    <property type="entry name" value="CheY-like"/>
    <property type="match status" value="1"/>
</dbReference>
<proteinExistence type="predicted"/>
<dbReference type="GO" id="GO:0043709">
    <property type="term" value="P:cell adhesion involved in single-species biofilm formation"/>
    <property type="evidence" value="ECO:0007669"/>
    <property type="project" value="TreeGrafter"/>
</dbReference>
<dbReference type="InterPro" id="IPR050469">
    <property type="entry name" value="Diguanylate_Cyclase"/>
</dbReference>
<feature type="domain" description="Response regulatory" evidence="2">
    <location>
        <begin position="12"/>
        <end position="128"/>
    </location>
</feature>
<dbReference type="InterPro" id="IPR029787">
    <property type="entry name" value="Nucleotide_cyclase"/>
</dbReference>
<organism evidence="4">
    <name type="scientific">Planktothricoides sp. SpSt-374</name>
    <dbReference type="NCBI Taxonomy" id="2282167"/>
    <lineage>
        <taxon>Bacteria</taxon>
        <taxon>Bacillati</taxon>
        <taxon>Cyanobacteriota</taxon>
        <taxon>Cyanophyceae</taxon>
        <taxon>Oscillatoriophycideae</taxon>
        <taxon>Oscillatoriales</taxon>
        <taxon>Oscillatoriaceae</taxon>
        <taxon>Planktothricoides</taxon>
    </lineage>
</organism>
<dbReference type="PANTHER" id="PTHR45138:SF9">
    <property type="entry name" value="DIGUANYLATE CYCLASE DGCM-RELATED"/>
    <property type="match status" value="1"/>
</dbReference>
<dbReference type="GO" id="GO:1902201">
    <property type="term" value="P:negative regulation of bacterial-type flagellum-dependent cell motility"/>
    <property type="evidence" value="ECO:0007669"/>
    <property type="project" value="TreeGrafter"/>
</dbReference>
<dbReference type="Pfam" id="PF00072">
    <property type="entry name" value="Response_reg"/>
    <property type="match status" value="1"/>
</dbReference>
<comment type="caution">
    <text evidence="4">The sequence shown here is derived from an EMBL/GenBank/DDBJ whole genome shotgun (WGS) entry which is preliminary data.</text>
</comment>
<keyword evidence="1" id="KW-0597">Phosphoprotein</keyword>
<dbReference type="PANTHER" id="PTHR45138">
    <property type="entry name" value="REGULATORY COMPONENTS OF SENSORY TRANSDUCTION SYSTEM"/>
    <property type="match status" value="1"/>
</dbReference>
<evidence type="ECO:0000259" key="2">
    <source>
        <dbReference type="PROSITE" id="PS50110"/>
    </source>
</evidence>
<sequence length="348" mass="39138">MSKSGLEPSQGNILVVDDRPDNVRLLSFMLVQQGYRVRKALDGQMAITACQTNPPHLILLDINMPDMDGYEVCQRLKANETTRDIPVIFLSILDDVLDKVKAFKVGGADYITKPFQFEEVVARVENQIKIQSLKLQLKQQNQILEQQNALLLKEVEKRRYAEVALQKANQRLQYLVVMDSLTEVANRRHFDECLQKEWHRCARDQIFLALILCDIDYFKCYNDTYGHLAGDACLKQVAAAISRAAQRPGDTIARYGGEEFAAILPNTNFEGAARVAERIKYEIQQLKIPHTASAVTDLITLSMGIATTVPAHRTSPDLLIAQADKALYEAKQGGRDRYCGSEIPVQVS</sequence>
<dbReference type="Gene3D" id="3.40.50.2300">
    <property type="match status" value="1"/>
</dbReference>
<dbReference type="InterPro" id="IPR043128">
    <property type="entry name" value="Rev_trsase/Diguanyl_cyclase"/>
</dbReference>
<dbReference type="EMBL" id="DSPX01000023">
    <property type="protein sequence ID" value="HGF99587.1"/>
    <property type="molecule type" value="Genomic_DNA"/>
</dbReference>
<feature type="modified residue" description="4-aspartylphosphate" evidence="1">
    <location>
        <position position="61"/>
    </location>
</feature>
<dbReference type="InterPro" id="IPR001789">
    <property type="entry name" value="Sig_transdc_resp-reg_receiver"/>
</dbReference>
<dbReference type="PROSITE" id="PS50887">
    <property type="entry name" value="GGDEF"/>
    <property type="match status" value="1"/>
</dbReference>
<dbReference type="GO" id="GO:0052621">
    <property type="term" value="F:diguanylate cyclase activity"/>
    <property type="evidence" value="ECO:0007669"/>
    <property type="project" value="TreeGrafter"/>
</dbReference>
<dbReference type="Pfam" id="PF00990">
    <property type="entry name" value="GGDEF"/>
    <property type="match status" value="1"/>
</dbReference>
<dbReference type="CDD" id="cd01949">
    <property type="entry name" value="GGDEF"/>
    <property type="match status" value="1"/>
</dbReference>
<dbReference type="CDD" id="cd19920">
    <property type="entry name" value="REC_PA4781-like"/>
    <property type="match status" value="1"/>
</dbReference>
<feature type="domain" description="GGDEF" evidence="3">
    <location>
        <begin position="206"/>
        <end position="343"/>
    </location>
</feature>
<dbReference type="SUPFAM" id="SSF55073">
    <property type="entry name" value="Nucleotide cyclase"/>
    <property type="match status" value="1"/>
</dbReference>
<protein>
    <submittedName>
        <fullName evidence="4">PleD family two-component system response regulator</fullName>
    </submittedName>
</protein>
<evidence type="ECO:0000259" key="3">
    <source>
        <dbReference type="PROSITE" id="PS50887"/>
    </source>
</evidence>
<gene>
    <name evidence="4" type="ORF">ENR15_02685</name>
</gene>
<evidence type="ECO:0000313" key="4">
    <source>
        <dbReference type="EMBL" id="HGF99587.1"/>
    </source>
</evidence>
<dbReference type="PROSITE" id="PS50110">
    <property type="entry name" value="RESPONSE_REGULATORY"/>
    <property type="match status" value="1"/>
</dbReference>
<dbReference type="NCBIfam" id="TIGR00254">
    <property type="entry name" value="GGDEF"/>
    <property type="match status" value="1"/>
</dbReference>
<dbReference type="AlphaFoldDB" id="A0A7C3ZU48"/>